<dbReference type="SUPFAM" id="SSF48452">
    <property type="entry name" value="TPR-like"/>
    <property type="match status" value="1"/>
</dbReference>
<dbReference type="Gene3D" id="1.25.40.10">
    <property type="entry name" value="Tetratricopeptide repeat domain"/>
    <property type="match status" value="2"/>
</dbReference>
<protein>
    <recommendedName>
        <fullName evidence="4">Tetratricopeptide repeat protein</fullName>
    </recommendedName>
</protein>
<sequence length="482" mass="55541">MFLKEYSKWIGLLAYPFFLCLVLNSQGQSARTLDLLNLALQPGEAPQKARTNTDLQEIYTQNLHDFVYLIFHESDSAYEALKPLEDQRLKAISKASDQSAWKGFVEAELKLQWGFLKLKYGDEWGAFWAIRSANKSIERNLKAHPDFQLNQRTRGLLQILFGVTPENYRWVFNLFGMRGTVNDGLNQLKQVPNTHSMQSLESAIILGMVYSHLLENFSMAPSFIANHKWSNTPLASYFQGIIMAKSHRAEEARQLFYRVRSKVPFAEYLLGETYFQQGKYTEAIDHFSSFIQSFKGASYQKDALLKMGLSAKFMNRPSEFNHYIRQAKEKGSSGTEIDKNAEKILENLGQTHWPMLQLRFAIDGGFYEFSQSLIESIEREPLTELLQVELTYRKARMAHLQNRSKTAIELYRAVIDKAEMIEESYYAPNAFLQLGYLQQQQGQNTMAKMYFERVLSFKKHPYKSSLDSKASLALSQLSPSND</sequence>
<dbReference type="PANTHER" id="PTHR31859:SF1">
    <property type="entry name" value="TETRATRICOPEPTIDE REPEAT PROTEIN 39C"/>
    <property type="match status" value="1"/>
</dbReference>
<evidence type="ECO:0000256" key="1">
    <source>
        <dbReference type="PROSITE-ProRule" id="PRU00339"/>
    </source>
</evidence>
<comment type="caution">
    <text evidence="2">The sequence shown here is derived from an EMBL/GenBank/DDBJ whole genome shotgun (WGS) entry which is preliminary data.</text>
</comment>
<organism evidence="2 3">
    <name type="scientific">Roseivirga thermotolerans</name>
    <dbReference type="NCBI Taxonomy" id="1758176"/>
    <lineage>
        <taxon>Bacteria</taxon>
        <taxon>Pseudomonadati</taxon>
        <taxon>Bacteroidota</taxon>
        <taxon>Cytophagia</taxon>
        <taxon>Cytophagales</taxon>
        <taxon>Roseivirgaceae</taxon>
        <taxon>Roseivirga</taxon>
    </lineage>
</organism>
<evidence type="ECO:0008006" key="4">
    <source>
        <dbReference type="Google" id="ProtNLM"/>
    </source>
</evidence>
<keyword evidence="1" id="KW-0802">TPR repeat</keyword>
<dbReference type="Pfam" id="PF13181">
    <property type="entry name" value="TPR_8"/>
    <property type="match status" value="1"/>
</dbReference>
<evidence type="ECO:0000313" key="2">
    <source>
        <dbReference type="EMBL" id="GHE68040.1"/>
    </source>
</evidence>
<keyword evidence="3" id="KW-1185">Reference proteome</keyword>
<name>A0ABQ3I9W9_9BACT</name>
<dbReference type="SMART" id="SM00028">
    <property type="entry name" value="TPR"/>
    <property type="match status" value="3"/>
</dbReference>
<feature type="repeat" description="TPR" evidence="1">
    <location>
        <begin position="264"/>
        <end position="297"/>
    </location>
</feature>
<dbReference type="EMBL" id="BNAG01000003">
    <property type="protein sequence ID" value="GHE68040.1"/>
    <property type="molecule type" value="Genomic_DNA"/>
</dbReference>
<dbReference type="InterPro" id="IPR019412">
    <property type="entry name" value="IML2/TPR_39"/>
</dbReference>
<dbReference type="Pfam" id="PF13432">
    <property type="entry name" value="TPR_16"/>
    <property type="match status" value="1"/>
</dbReference>
<accession>A0ABQ3I9W9</accession>
<dbReference type="Proteomes" id="UP000658258">
    <property type="component" value="Unassembled WGS sequence"/>
</dbReference>
<proteinExistence type="predicted"/>
<dbReference type="InterPro" id="IPR019734">
    <property type="entry name" value="TPR_rpt"/>
</dbReference>
<dbReference type="RefSeq" id="WP_189630560.1">
    <property type="nucleotide sequence ID" value="NZ_BNAG01000003.1"/>
</dbReference>
<gene>
    <name evidence="2" type="ORF">GCM10011340_24660</name>
</gene>
<dbReference type="InterPro" id="IPR011990">
    <property type="entry name" value="TPR-like_helical_dom_sf"/>
</dbReference>
<dbReference type="PANTHER" id="PTHR31859">
    <property type="entry name" value="TETRATRICOPEPTIDE REPEAT PROTEIN 39 FAMILY MEMBER"/>
    <property type="match status" value="1"/>
</dbReference>
<evidence type="ECO:0000313" key="3">
    <source>
        <dbReference type="Proteomes" id="UP000658258"/>
    </source>
</evidence>
<reference evidence="3" key="1">
    <citation type="journal article" date="2019" name="Int. J. Syst. Evol. Microbiol.">
        <title>The Global Catalogue of Microorganisms (GCM) 10K type strain sequencing project: providing services to taxonomists for standard genome sequencing and annotation.</title>
        <authorList>
            <consortium name="The Broad Institute Genomics Platform"/>
            <consortium name="The Broad Institute Genome Sequencing Center for Infectious Disease"/>
            <person name="Wu L."/>
            <person name="Ma J."/>
        </authorList>
    </citation>
    <scope>NUCLEOTIDE SEQUENCE [LARGE SCALE GENOMIC DNA]</scope>
    <source>
        <strain evidence="3">CGMCC 1.15111</strain>
    </source>
</reference>
<dbReference type="PROSITE" id="PS50005">
    <property type="entry name" value="TPR"/>
    <property type="match status" value="1"/>
</dbReference>